<organism evidence="2 3">
    <name type="scientific">Tanacetum coccineum</name>
    <dbReference type="NCBI Taxonomy" id="301880"/>
    <lineage>
        <taxon>Eukaryota</taxon>
        <taxon>Viridiplantae</taxon>
        <taxon>Streptophyta</taxon>
        <taxon>Embryophyta</taxon>
        <taxon>Tracheophyta</taxon>
        <taxon>Spermatophyta</taxon>
        <taxon>Magnoliopsida</taxon>
        <taxon>eudicotyledons</taxon>
        <taxon>Gunneridae</taxon>
        <taxon>Pentapetalae</taxon>
        <taxon>asterids</taxon>
        <taxon>campanulids</taxon>
        <taxon>Asterales</taxon>
        <taxon>Asteraceae</taxon>
        <taxon>Asteroideae</taxon>
        <taxon>Anthemideae</taxon>
        <taxon>Anthemidinae</taxon>
        <taxon>Tanacetum</taxon>
    </lineage>
</organism>
<evidence type="ECO:0000313" key="2">
    <source>
        <dbReference type="EMBL" id="GJT05557.1"/>
    </source>
</evidence>
<reference evidence="2" key="1">
    <citation type="journal article" date="2022" name="Int. J. Mol. Sci.">
        <title>Draft Genome of Tanacetum Coccineum: Genomic Comparison of Closely Related Tanacetum-Family Plants.</title>
        <authorList>
            <person name="Yamashiro T."/>
            <person name="Shiraishi A."/>
            <person name="Nakayama K."/>
            <person name="Satake H."/>
        </authorList>
    </citation>
    <scope>NUCLEOTIDE SEQUENCE</scope>
</reference>
<reference evidence="2" key="2">
    <citation type="submission" date="2022-01" db="EMBL/GenBank/DDBJ databases">
        <authorList>
            <person name="Yamashiro T."/>
            <person name="Shiraishi A."/>
            <person name="Satake H."/>
            <person name="Nakayama K."/>
        </authorList>
    </citation>
    <scope>NUCLEOTIDE SEQUENCE</scope>
</reference>
<feature type="region of interest" description="Disordered" evidence="1">
    <location>
        <begin position="1"/>
        <end position="59"/>
    </location>
</feature>
<accession>A0ABQ5AV04</accession>
<dbReference type="EMBL" id="BQNB010012596">
    <property type="protein sequence ID" value="GJT05557.1"/>
    <property type="molecule type" value="Genomic_DNA"/>
</dbReference>
<comment type="caution">
    <text evidence="2">The sequence shown here is derived from an EMBL/GenBank/DDBJ whole genome shotgun (WGS) entry which is preliminary data.</text>
</comment>
<dbReference type="PANTHER" id="PTHR45023">
    <property type="match status" value="1"/>
</dbReference>
<feature type="compositionally biased region" description="Low complexity" evidence="1">
    <location>
        <begin position="27"/>
        <end position="47"/>
    </location>
</feature>
<feature type="region of interest" description="Disordered" evidence="1">
    <location>
        <begin position="262"/>
        <end position="314"/>
    </location>
</feature>
<evidence type="ECO:0000256" key="1">
    <source>
        <dbReference type="SAM" id="MobiDB-lite"/>
    </source>
</evidence>
<feature type="region of interest" description="Disordered" evidence="1">
    <location>
        <begin position="99"/>
        <end position="122"/>
    </location>
</feature>
<dbReference type="PANTHER" id="PTHR45023:SF4">
    <property type="entry name" value="GLYCINE-RICH PROTEIN-RELATED"/>
    <property type="match status" value="1"/>
</dbReference>
<feature type="compositionally biased region" description="Basic and acidic residues" evidence="1">
    <location>
        <begin position="262"/>
        <end position="275"/>
    </location>
</feature>
<protein>
    <recommendedName>
        <fullName evidence="4">No apical meristem-associated C-terminal domain-containing protein</fullName>
    </recommendedName>
</protein>
<sequence length="378" mass="43403">MSQNPNEQGHFTNLFNLNPSYQQETGSNPSTPSSQHSISSSSFQQYPGFGTQYGTPLPSPEQIFRQQQQAFFNHQLNNQFQNFQQQKNTPFQILQKQPEAFQQSKPQPQPSKDNRRGKRVAKRATVDLVDDDEEEEEHIRQCARWTRDEEILLTQCWIETSENGQIGADRTEDSFWGQIMDDFNSATTQGYRTRHMLTSKWTRINGDCQKFNAIYKHIERKSGENEADHIEAAKITFAAHQSKGRKFQLEHAWRILKGHSKWDAPKPLDTEDHTEIFGPDTRPRPAGKTRPAKKTKSETTESSGGSASGSISDFVSEDLRRKLQAGTSAYEAKKQKELAMMEFKEMEFLTIDADKLPEPKASIIRKRQEKIIAKYAQE</sequence>
<keyword evidence="3" id="KW-1185">Reference proteome</keyword>
<proteinExistence type="predicted"/>
<name>A0ABQ5AV04_9ASTR</name>
<gene>
    <name evidence="2" type="ORF">Tco_0840019</name>
</gene>
<feature type="compositionally biased region" description="Polar residues" evidence="1">
    <location>
        <begin position="1"/>
        <end position="26"/>
    </location>
</feature>
<dbReference type="Proteomes" id="UP001151760">
    <property type="component" value="Unassembled WGS sequence"/>
</dbReference>
<feature type="compositionally biased region" description="Basic residues" evidence="1">
    <location>
        <begin position="285"/>
        <end position="294"/>
    </location>
</feature>
<feature type="compositionally biased region" description="Low complexity" evidence="1">
    <location>
        <begin position="300"/>
        <end position="310"/>
    </location>
</feature>
<evidence type="ECO:0008006" key="4">
    <source>
        <dbReference type="Google" id="ProtNLM"/>
    </source>
</evidence>
<evidence type="ECO:0000313" key="3">
    <source>
        <dbReference type="Proteomes" id="UP001151760"/>
    </source>
</evidence>